<protein>
    <recommendedName>
        <fullName evidence="11">S1/P1 nuclease</fullName>
    </recommendedName>
</protein>
<comment type="similarity">
    <text evidence="1">Belongs to the nuclease type I family.</text>
</comment>
<feature type="signal peptide" evidence="8">
    <location>
        <begin position="1"/>
        <end position="19"/>
    </location>
</feature>
<sequence>MLIGSTLLTAIGLTSSVHAWGGLGHKTLANVALQFLTEDTLTGVEAVLAADGHKKTPHPSIVDIATWADDWAHSKGGAFSKEFHYIDAQDDPPFECNVDLDRDCSGEGGCVVKAIANYTRQLINPSRNINDTADALKFLVHFIGDITQPLHAESKARGGNDIHVTWQGHRGKNLHGVWDTDIITALAGEDDKTNRDQWTETIVDEIKNGNYKDLVPEWLSCTDVNDALNCALRWAIDSNSFICSYVLKTDPAGRELSGTYYRGAAPIVQEQIAKGGVRLAVWLNQLFGSGEAGRLPTPAKRLVVQDRAL</sequence>
<evidence type="ECO:0000256" key="2">
    <source>
        <dbReference type="ARBA" id="ARBA00022722"/>
    </source>
</evidence>
<dbReference type="Gene3D" id="1.10.575.10">
    <property type="entry name" value="P1 Nuclease"/>
    <property type="match status" value="1"/>
</dbReference>
<keyword evidence="6" id="KW-1015">Disulfide bond</keyword>
<name>A0A0C3Q7T5_9AGAM</name>
<keyword evidence="8" id="KW-0732">Signal</keyword>
<evidence type="ECO:0008006" key="11">
    <source>
        <dbReference type="Google" id="ProtNLM"/>
    </source>
</evidence>
<evidence type="ECO:0000313" key="10">
    <source>
        <dbReference type="Proteomes" id="UP000054248"/>
    </source>
</evidence>
<dbReference type="HOGENOM" id="CLU_044365_0_0_1"/>
<keyword evidence="10" id="KW-1185">Reference proteome</keyword>
<evidence type="ECO:0000313" key="9">
    <source>
        <dbReference type="EMBL" id="KIO19674.1"/>
    </source>
</evidence>
<dbReference type="GO" id="GO:0046872">
    <property type="term" value="F:metal ion binding"/>
    <property type="evidence" value="ECO:0007669"/>
    <property type="project" value="UniProtKB-KW"/>
</dbReference>
<dbReference type="GO" id="GO:0006308">
    <property type="term" value="P:DNA catabolic process"/>
    <property type="evidence" value="ECO:0007669"/>
    <property type="project" value="InterPro"/>
</dbReference>
<dbReference type="GO" id="GO:0004519">
    <property type="term" value="F:endonuclease activity"/>
    <property type="evidence" value="ECO:0007669"/>
    <property type="project" value="UniProtKB-KW"/>
</dbReference>
<evidence type="ECO:0000256" key="5">
    <source>
        <dbReference type="ARBA" id="ARBA00022801"/>
    </source>
</evidence>
<dbReference type="Pfam" id="PF02265">
    <property type="entry name" value="S1-P1_nuclease"/>
    <property type="match status" value="1"/>
</dbReference>
<dbReference type="SUPFAM" id="SSF48537">
    <property type="entry name" value="Phospholipase C/P1 nuclease"/>
    <property type="match status" value="1"/>
</dbReference>
<evidence type="ECO:0000256" key="3">
    <source>
        <dbReference type="ARBA" id="ARBA00022723"/>
    </source>
</evidence>
<feature type="chain" id="PRO_5002177318" description="S1/P1 nuclease" evidence="8">
    <location>
        <begin position="20"/>
        <end position="309"/>
    </location>
</feature>
<dbReference type="EMBL" id="KN823209">
    <property type="protein sequence ID" value="KIO19674.1"/>
    <property type="molecule type" value="Genomic_DNA"/>
</dbReference>
<evidence type="ECO:0000256" key="1">
    <source>
        <dbReference type="ARBA" id="ARBA00009547"/>
    </source>
</evidence>
<dbReference type="AlphaFoldDB" id="A0A0C3Q7T5"/>
<proteinExistence type="inferred from homology"/>
<keyword evidence="4" id="KW-0255">Endonuclease</keyword>
<dbReference type="InterPro" id="IPR003154">
    <property type="entry name" value="S1/P1nuclease"/>
</dbReference>
<reference evidence="10" key="2">
    <citation type="submission" date="2015-01" db="EMBL/GenBank/DDBJ databases">
        <title>Evolutionary Origins and Diversification of the Mycorrhizal Mutualists.</title>
        <authorList>
            <consortium name="DOE Joint Genome Institute"/>
            <consortium name="Mycorrhizal Genomics Consortium"/>
            <person name="Kohler A."/>
            <person name="Kuo A."/>
            <person name="Nagy L.G."/>
            <person name="Floudas D."/>
            <person name="Copeland A."/>
            <person name="Barry K.W."/>
            <person name="Cichocki N."/>
            <person name="Veneault-Fourrey C."/>
            <person name="LaButti K."/>
            <person name="Lindquist E.A."/>
            <person name="Lipzen A."/>
            <person name="Lundell T."/>
            <person name="Morin E."/>
            <person name="Murat C."/>
            <person name="Riley R."/>
            <person name="Ohm R."/>
            <person name="Sun H."/>
            <person name="Tunlid A."/>
            <person name="Henrissat B."/>
            <person name="Grigoriev I.V."/>
            <person name="Hibbett D.S."/>
            <person name="Martin F."/>
        </authorList>
    </citation>
    <scope>NUCLEOTIDE SEQUENCE [LARGE SCALE GENOMIC DNA]</scope>
    <source>
        <strain evidence="10">MUT 4182</strain>
    </source>
</reference>
<dbReference type="PANTHER" id="PTHR33146:SF26">
    <property type="entry name" value="ENDONUCLEASE 4"/>
    <property type="match status" value="1"/>
</dbReference>
<keyword evidence="7" id="KW-0325">Glycoprotein</keyword>
<evidence type="ECO:0000256" key="4">
    <source>
        <dbReference type="ARBA" id="ARBA00022759"/>
    </source>
</evidence>
<keyword evidence="3" id="KW-0479">Metal-binding</keyword>
<keyword evidence="5" id="KW-0378">Hydrolase</keyword>
<dbReference type="GO" id="GO:0003676">
    <property type="term" value="F:nucleic acid binding"/>
    <property type="evidence" value="ECO:0007669"/>
    <property type="project" value="InterPro"/>
</dbReference>
<reference evidence="9 10" key="1">
    <citation type="submission" date="2014-04" db="EMBL/GenBank/DDBJ databases">
        <authorList>
            <consortium name="DOE Joint Genome Institute"/>
            <person name="Kuo A."/>
            <person name="Girlanda M."/>
            <person name="Perotto S."/>
            <person name="Kohler A."/>
            <person name="Nagy L.G."/>
            <person name="Floudas D."/>
            <person name="Copeland A."/>
            <person name="Barry K.W."/>
            <person name="Cichocki N."/>
            <person name="Veneault-Fourrey C."/>
            <person name="LaButti K."/>
            <person name="Lindquist E.A."/>
            <person name="Lipzen A."/>
            <person name="Lundell T."/>
            <person name="Morin E."/>
            <person name="Murat C."/>
            <person name="Sun H."/>
            <person name="Tunlid A."/>
            <person name="Henrissat B."/>
            <person name="Grigoriev I.V."/>
            <person name="Hibbett D.S."/>
            <person name="Martin F."/>
            <person name="Nordberg H.P."/>
            <person name="Cantor M.N."/>
            <person name="Hua S.X."/>
        </authorList>
    </citation>
    <scope>NUCLEOTIDE SEQUENCE [LARGE SCALE GENOMIC DNA]</scope>
    <source>
        <strain evidence="9 10">MUT 4182</strain>
    </source>
</reference>
<gene>
    <name evidence="9" type="ORF">M407DRAFT_246091</name>
</gene>
<evidence type="ECO:0000256" key="6">
    <source>
        <dbReference type="ARBA" id="ARBA00023157"/>
    </source>
</evidence>
<dbReference type="OrthoDB" id="441446at2759"/>
<evidence type="ECO:0000256" key="8">
    <source>
        <dbReference type="SAM" id="SignalP"/>
    </source>
</evidence>
<dbReference type="Proteomes" id="UP000054248">
    <property type="component" value="Unassembled WGS sequence"/>
</dbReference>
<organism evidence="9 10">
    <name type="scientific">Tulasnella calospora MUT 4182</name>
    <dbReference type="NCBI Taxonomy" id="1051891"/>
    <lineage>
        <taxon>Eukaryota</taxon>
        <taxon>Fungi</taxon>
        <taxon>Dikarya</taxon>
        <taxon>Basidiomycota</taxon>
        <taxon>Agaricomycotina</taxon>
        <taxon>Agaricomycetes</taxon>
        <taxon>Cantharellales</taxon>
        <taxon>Tulasnellaceae</taxon>
        <taxon>Tulasnella</taxon>
    </lineage>
</organism>
<accession>A0A0C3Q7T5</accession>
<dbReference type="PANTHER" id="PTHR33146">
    <property type="entry name" value="ENDONUCLEASE 4"/>
    <property type="match status" value="1"/>
</dbReference>
<evidence type="ECO:0000256" key="7">
    <source>
        <dbReference type="ARBA" id="ARBA00023180"/>
    </source>
</evidence>
<dbReference type="InterPro" id="IPR008947">
    <property type="entry name" value="PLipase_C/P1_nuclease_dom_sf"/>
</dbReference>
<dbReference type="STRING" id="1051891.A0A0C3Q7T5"/>
<keyword evidence="2" id="KW-0540">Nuclease</keyword>
<dbReference type="CDD" id="cd11010">
    <property type="entry name" value="S1-P1_nuclease"/>
    <property type="match status" value="1"/>
</dbReference>
<dbReference type="GO" id="GO:0016788">
    <property type="term" value="F:hydrolase activity, acting on ester bonds"/>
    <property type="evidence" value="ECO:0007669"/>
    <property type="project" value="InterPro"/>
</dbReference>